<sequence>MSNTRKVEFEAVRRTLMGDQEVPGAFEQALGFRAATTAYKGVHLMNDVAQSILGGAPAHGGDFLSRVIRFDVEDEDNSERAMRSDKRFGAAFNQAFPPSLGPQRVEDLRRAARIVLNADGGLYAPGTSMASPLATHKALLGFEGFRRFRIGGYLANALAAEGRQRLKRLLEDEGDPITRAFRPLLLEADLVDKQPPKEIKRTAFDEALGRRLSTLLAQPLSKPAILRLFALGASLGVVLKFLGAGRPHGRPLVLALAAEQQGQIKPVRQEAVGSFKRGIDAFDQCVAKLIPSHPYAQEIEAKPRAKADCLEVPRGPLASSAEGIIAAARDYGGSKGDEKDLYWPDKFFVAFGRKAGCVLPRNDKAGWGKHLALTSELVEVLVLMLVPRGSMPRPWNDFWRSVREELGVVVGSNVSADTAALESIGIENVSAEQLAENAELLLSNAVRRGVARRLPDGGAEVGGELS</sequence>
<reference evidence="1 2" key="1">
    <citation type="submission" date="2019-04" db="EMBL/GenBank/DDBJ databases">
        <authorList>
            <person name="Li Y."/>
            <person name="Wang J."/>
        </authorList>
    </citation>
    <scope>NUCLEOTIDE SEQUENCE [LARGE SCALE GENOMIC DNA]</scope>
    <source>
        <strain evidence="1 2">DSM 14668</strain>
    </source>
</reference>
<organism evidence="1 2">
    <name type="scientific">Polyangium fumosum</name>
    <dbReference type="NCBI Taxonomy" id="889272"/>
    <lineage>
        <taxon>Bacteria</taxon>
        <taxon>Pseudomonadati</taxon>
        <taxon>Myxococcota</taxon>
        <taxon>Polyangia</taxon>
        <taxon>Polyangiales</taxon>
        <taxon>Polyangiaceae</taxon>
        <taxon>Polyangium</taxon>
    </lineage>
</organism>
<evidence type="ECO:0000313" key="1">
    <source>
        <dbReference type="EMBL" id="TKC96488.1"/>
    </source>
</evidence>
<dbReference type="Proteomes" id="UP000309215">
    <property type="component" value="Unassembled WGS sequence"/>
</dbReference>
<keyword evidence="2" id="KW-1185">Reference proteome</keyword>
<protein>
    <submittedName>
        <fullName evidence="1">Uncharacterized protein</fullName>
    </submittedName>
</protein>
<dbReference type="RefSeq" id="WP_136935409.1">
    <property type="nucleotide sequence ID" value="NZ_SSMQ01000086.1"/>
</dbReference>
<evidence type="ECO:0000313" key="2">
    <source>
        <dbReference type="Proteomes" id="UP000309215"/>
    </source>
</evidence>
<gene>
    <name evidence="1" type="ORF">E8A74_45365</name>
</gene>
<dbReference type="EMBL" id="SSMQ01000086">
    <property type="protein sequence ID" value="TKC96488.1"/>
    <property type="molecule type" value="Genomic_DNA"/>
</dbReference>
<accession>A0A4U1IQJ3</accession>
<proteinExistence type="predicted"/>
<comment type="caution">
    <text evidence="1">The sequence shown here is derived from an EMBL/GenBank/DDBJ whole genome shotgun (WGS) entry which is preliminary data.</text>
</comment>
<dbReference type="AlphaFoldDB" id="A0A4U1IQJ3"/>
<dbReference type="OrthoDB" id="5169556at2"/>
<name>A0A4U1IQJ3_9BACT</name>